<dbReference type="GO" id="GO:0016787">
    <property type="term" value="F:hydrolase activity"/>
    <property type="evidence" value="ECO:0007669"/>
    <property type="project" value="InterPro"/>
</dbReference>
<feature type="non-terminal residue" evidence="2">
    <location>
        <position position="128"/>
    </location>
</feature>
<dbReference type="Proteomes" id="UP000242875">
    <property type="component" value="Unassembled WGS sequence"/>
</dbReference>
<dbReference type="InterPro" id="IPR029058">
    <property type="entry name" value="AB_hydrolase_fold"/>
</dbReference>
<gene>
    <name evidence="2" type="ORF">BZG36_05670</name>
</gene>
<dbReference type="AlphaFoldDB" id="A0A261XTG1"/>
<keyword evidence="3" id="KW-1185">Reference proteome</keyword>
<dbReference type="Pfam" id="PF07859">
    <property type="entry name" value="Abhydrolase_3"/>
    <property type="match status" value="1"/>
</dbReference>
<proteinExistence type="predicted"/>
<evidence type="ECO:0000313" key="3">
    <source>
        <dbReference type="Proteomes" id="UP000242875"/>
    </source>
</evidence>
<dbReference type="Gene3D" id="3.40.50.1820">
    <property type="entry name" value="alpha/beta hydrolase"/>
    <property type="match status" value="1"/>
</dbReference>
<sequence length="128" mass="14548">MVSDYAKVSEEWDTFRKTMPEIPEILEVQHNPNVLAMIPAFHPPIEYENITIREETIPVTDPQGEIKVRIYTPTDVQGPHPLVMTYAAGGYISGTLETEDAICREICSQAHAVVVNVDYRKVPEYKYP</sequence>
<reference evidence="2 3" key="1">
    <citation type="journal article" date="2017" name="Mycologia">
        <title>Bifiguratus adelaidae, gen. et sp. nov., a new member of Mucoromycotina in endophytic and soil-dwelling habitats.</title>
        <authorList>
            <person name="Torres-Cruz T.J."/>
            <person name="Billingsley Tobias T.L."/>
            <person name="Almatruk M."/>
            <person name="Hesse C."/>
            <person name="Kuske C.R."/>
            <person name="Desiro A."/>
            <person name="Benucci G.M."/>
            <person name="Bonito G."/>
            <person name="Stajich J.E."/>
            <person name="Dunlap C."/>
            <person name="Arnold A.E."/>
            <person name="Porras-Alfaro A."/>
        </authorList>
    </citation>
    <scope>NUCLEOTIDE SEQUENCE [LARGE SCALE GENOMIC DNA]</scope>
    <source>
        <strain evidence="2 3">AZ0501</strain>
    </source>
</reference>
<accession>A0A261XTG1</accession>
<name>A0A261XTG1_9FUNG</name>
<dbReference type="InterPro" id="IPR013094">
    <property type="entry name" value="AB_hydrolase_3"/>
</dbReference>
<dbReference type="EMBL" id="MVBO01000314">
    <property type="protein sequence ID" value="OZJ01534.1"/>
    <property type="molecule type" value="Genomic_DNA"/>
</dbReference>
<evidence type="ECO:0000313" key="2">
    <source>
        <dbReference type="EMBL" id="OZJ01534.1"/>
    </source>
</evidence>
<feature type="domain" description="Alpha/beta hydrolase fold-3" evidence="1">
    <location>
        <begin position="86"/>
        <end position="128"/>
    </location>
</feature>
<protein>
    <recommendedName>
        <fullName evidence="1">Alpha/beta hydrolase fold-3 domain-containing protein</fullName>
    </recommendedName>
</protein>
<comment type="caution">
    <text evidence="2">The sequence shown here is derived from an EMBL/GenBank/DDBJ whole genome shotgun (WGS) entry which is preliminary data.</text>
</comment>
<evidence type="ECO:0000259" key="1">
    <source>
        <dbReference type="Pfam" id="PF07859"/>
    </source>
</evidence>
<organism evidence="2 3">
    <name type="scientific">Bifiguratus adelaidae</name>
    <dbReference type="NCBI Taxonomy" id="1938954"/>
    <lineage>
        <taxon>Eukaryota</taxon>
        <taxon>Fungi</taxon>
        <taxon>Fungi incertae sedis</taxon>
        <taxon>Mucoromycota</taxon>
        <taxon>Mucoromycotina</taxon>
        <taxon>Endogonomycetes</taxon>
        <taxon>Endogonales</taxon>
        <taxon>Endogonales incertae sedis</taxon>
        <taxon>Bifiguratus</taxon>
    </lineage>
</organism>
<dbReference type="SUPFAM" id="SSF53474">
    <property type="entry name" value="alpha/beta-Hydrolases"/>
    <property type="match status" value="1"/>
</dbReference>
<dbReference type="OrthoDB" id="408631at2759"/>